<gene>
    <name evidence="2" type="ORF">C922_05473</name>
</gene>
<evidence type="ECO:0000313" key="2">
    <source>
        <dbReference type="EMBL" id="EUD64143.1"/>
    </source>
</evidence>
<organism evidence="2 3">
    <name type="scientific">Plasmodium inui San Antonio 1</name>
    <dbReference type="NCBI Taxonomy" id="1237626"/>
    <lineage>
        <taxon>Eukaryota</taxon>
        <taxon>Sar</taxon>
        <taxon>Alveolata</taxon>
        <taxon>Apicomplexa</taxon>
        <taxon>Aconoidasida</taxon>
        <taxon>Haemosporida</taxon>
        <taxon>Plasmodiidae</taxon>
        <taxon>Plasmodium</taxon>
        <taxon>Plasmodium (Plasmodium)</taxon>
    </lineage>
</organism>
<dbReference type="GeneID" id="20040747"/>
<proteinExistence type="predicted"/>
<keyword evidence="1" id="KW-0812">Transmembrane</keyword>
<reference evidence="2 3" key="1">
    <citation type="submission" date="2013-02" db="EMBL/GenBank/DDBJ databases">
        <title>The Genome Sequence of Plasmodium inui San Antonio 1.</title>
        <authorList>
            <consortium name="The Broad Institute Genome Sequencing Platform"/>
            <consortium name="The Broad Institute Genome Sequencing Center for Infectious Disease"/>
            <person name="Neafsey D."/>
            <person name="Cheeseman I."/>
            <person name="Volkman S."/>
            <person name="Adams J."/>
            <person name="Walker B."/>
            <person name="Young S.K."/>
            <person name="Zeng Q."/>
            <person name="Gargeya S."/>
            <person name="Fitzgerald M."/>
            <person name="Haas B."/>
            <person name="Abouelleil A."/>
            <person name="Alvarado L."/>
            <person name="Arachchi H.M."/>
            <person name="Berlin A.M."/>
            <person name="Chapman S.B."/>
            <person name="Dewar J."/>
            <person name="Goldberg J."/>
            <person name="Griggs A."/>
            <person name="Gujja S."/>
            <person name="Hansen M."/>
            <person name="Howarth C."/>
            <person name="Imamovic A."/>
            <person name="Larimer J."/>
            <person name="McCowan C."/>
            <person name="Murphy C."/>
            <person name="Neiman D."/>
            <person name="Pearson M."/>
            <person name="Priest M."/>
            <person name="Roberts A."/>
            <person name="Saif S."/>
            <person name="Shea T."/>
            <person name="Sisk P."/>
            <person name="Sykes S."/>
            <person name="Wortman J."/>
            <person name="Nusbaum C."/>
            <person name="Birren B."/>
        </authorList>
    </citation>
    <scope>NUCLEOTIDE SEQUENCE [LARGE SCALE GENOMIC DNA]</scope>
    <source>
        <strain evidence="2 3">San Antonio 1</strain>
    </source>
</reference>
<dbReference type="VEuPathDB" id="PlasmoDB:C922_05473"/>
<name>W6ZXW3_9APIC</name>
<dbReference type="RefSeq" id="XP_008819266.1">
    <property type="nucleotide sequence ID" value="XM_008821044.1"/>
</dbReference>
<keyword evidence="1" id="KW-0472">Membrane</keyword>
<protein>
    <submittedName>
        <fullName evidence="2">Uncharacterized protein</fullName>
    </submittedName>
</protein>
<dbReference type="Proteomes" id="UP000030640">
    <property type="component" value="Unassembled WGS sequence"/>
</dbReference>
<accession>W6ZXW3</accession>
<evidence type="ECO:0000313" key="3">
    <source>
        <dbReference type="Proteomes" id="UP000030640"/>
    </source>
</evidence>
<dbReference type="AlphaFoldDB" id="W6ZXW3"/>
<dbReference type="EMBL" id="KI965537">
    <property type="protein sequence ID" value="EUD64143.1"/>
    <property type="molecule type" value="Genomic_DNA"/>
</dbReference>
<feature type="transmembrane region" description="Helical" evidence="1">
    <location>
        <begin position="31"/>
        <end position="50"/>
    </location>
</feature>
<keyword evidence="3" id="KW-1185">Reference proteome</keyword>
<keyword evidence="1" id="KW-1133">Transmembrane helix</keyword>
<sequence>MKEIVIIYYKECIRKLQQHFKYKNMNKDLRVEIYVLIIVFFILDSIHYSMQRKNIQDCIILKALSLEGN</sequence>
<evidence type="ECO:0000256" key="1">
    <source>
        <dbReference type="SAM" id="Phobius"/>
    </source>
</evidence>